<dbReference type="AlphaFoldDB" id="A0A5S3VCH4"/>
<evidence type="ECO:0000256" key="3">
    <source>
        <dbReference type="ARBA" id="ARBA00022490"/>
    </source>
</evidence>
<dbReference type="Gene3D" id="3.40.50.12370">
    <property type="match status" value="1"/>
</dbReference>
<dbReference type="RefSeq" id="WP_138590005.1">
    <property type="nucleotide sequence ID" value="NZ_PNBX01000010.1"/>
</dbReference>
<proteinExistence type="inferred from homology"/>
<dbReference type="NCBIfam" id="NF008380">
    <property type="entry name" value="PRK11175.1"/>
    <property type="match status" value="1"/>
</dbReference>
<dbReference type="OrthoDB" id="239260at2"/>
<dbReference type="Proteomes" id="UP000307217">
    <property type="component" value="Unassembled WGS sequence"/>
</dbReference>
<reference evidence="7" key="2">
    <citation type="submission" date="2019-06" db="EMBL/GenBank/DDBJ databases">
        <title>Co-occurence of chitin degradation, pigmentation and bioactivity in marine Pseudoalteromonas.</title>
        <authorList>
            <person name="Sonnenschein E.C."/>
            <person name="Bech P.K."/>
        </authorList>
    </citation>
    <scope>NUCLEOTIDE SEQUENCE [LARGE SCALE GENOMIC DNA]</scope>
    <source>
        <strain evidence="7">S3790</strain>
    </source>
</reference>
<evidence type="ECO:0000256" key="1">
    <source>
        <dbReference type="ARBA" id="ARBA00004496"/>
    </source>
</evidence>
<feature type="domain" description="UspA" evidence="5">
    <location>
        <begin position="176"/>
        <end position="297"/>
    </location>
</feature>
<gene>
    <name evidence="6" type="ORF">CWC19_03470</name>
</gene>
<organism evidence="6 7">
    <name type="scientific">Pseudoalteromonas aurantia</name>
    <dbReference type="NCBI Taxonomy" id="43654"/>
    <lineage>
        <taxon>Bacteria</taxon>
        <taxon>Pseudomonadati</taxon>
        <taxon>Pseudomonadota</taxon>
        <taxon>Gammaproteobacteria</taxon>
        <taxon>Alteromonadales</taxon>
        <taxon>Pseudoalteromonadaceae</taxon>
        <taxon>Pseudoalteromonas</taxon>
    </lineage>
</organism>
<dbReference type="GO" id="GO:0005737">
    <property type="term" value="C:cytoplasm"/>
    <property type="evidence" value="ECO:0007669"/>
    <property type="project" value="UniProtKB-SubCell"/>
</dbReference>
<dbReference type="CDD" id="cd23660">
    <property type="entry name" value="USP-E_repeat2"/>
    <property type="match status" value="1"/>
</dbReference>
<evidence type="ECO:0000256" key="2">
    <source>
        <dbReference type="ARBA" id="ARBA00008791"/>
    </source>
</evidence>
<evidence type="ECO:0000256" key="4">
    <source>
        <dbReference type="ARBA" id="ARBA00037131"/>
    </source>
</evidence>
<dbReference type="SUPFAM" id="SSF52402">
    <property type="entry name" value="Adenine nucleotide alpha hydrolases-like"/>
    <property type="match status" value="2"/>
</dbReference>
<keyword evidence="3" id="KW-0963">Cytoplasm</keyword>
<dbReference type="EMBL" id="PNBX01000010">
    <property type="protein sequence ID" value="TMO69815.1"/>
    <property type="molecule type" value="Genomic_DNA"/>
</dbReference>
<evidence type="ECO:0000313" key="7">
    <source>
        <dbReference type="Proteomes" id="UP000307217"/>
    </source>
</evidence>
<evidence type="ECO:0000259" key="5">
    <source>
        <dbReference type="Pfam" id="PF00582"/>
    </source>
</evidence>
<dbReference type="InterPro" id="IPR006016">
    <property type="entry name" value="UspA"/>
</dbReference>
<comment type="caution">
    <text evidence="6">The sequence shown here is derived from an EMBL/GenBank/DDBJ whole genome shotgun (WGS) entry which is preliminary data.</text>
</comment>
<dbReference type="InterPro" id="IPR006015">
    <property type="entry name" value="Universal_stress_UspA"/>
</dbReference>
<dbReference type="PANTHER" id="PTHR47892:SF1">
    <property type="entry name" value="UNIVERSAL STRESS PROTEIN E"/>
    <property type="match status" value="1"/>
</dbReference>
<reference evidence="6 7" key="1">
    <citation type="submission" date="2018-01" db="EMBL/GenBank/DDBJ databases">
        <authorList>
            <person name="Paulsen S."/>
            <person name="Gram L.K."/>
        </authorList>
    </citation>
    <scope>NUCLEOTIDE SEQUENCE [LARGE SCALE GENOMIC DNA]</scope>
    <source>
        <strain evidence="6 7">S3790</strain>
    </source>
</reference>
<dbReference type="Pfam" id="PF00582">
    <property type="entry name" value="Usp"/>
    <property type="match status" value="2"/>
</dbReference>
<accession>A0A5S3VCH4</accession>
<comment type="similarity">
    <text evidence="2">Belongs to the universal stress protein A family.</text>
</comment>
<comment type="function">
    <text evidence="4">Required for resistance to DNA-damaging agents.</text>
</comment>
<comment type="subcellular location">
    <subcellularLocation>
        <location evidence="1">Cytoplasm</location>
    </subcellularLocation>
</comment>
<dbReference type="PRINTS" id="PR01438">
    <property type="entry name" value="UNVRSLSTRESS"/>
</dbReference>
<sequence length="308" mass="34334">MDKIKRILAVIDPTKAQQNSLQRALSLAKKTGAHITAFLSIYDFSYEMTTMLSRDEREAMREAVIKDREAWINDLLSSINDIDVHSLVLWHNRPYEAVINTVINEGYDLVIKSTHQHDTLKSVIFTPTDWHLIRKCPSPVLLVKDHEWPEQGHILAAVNSVSDNEQHQALNRRIISDAQFICQLANAQLSLVNTYPSTPVNIAIEIPEFNPSQYNKAVKKHHEDETFALADSFNIARTECEIKEGLPEDVIPLVANKKGSELVVIGTVGRTGLSAALVGNTAEHVIDSLDCDVLALKPDGYKSPLAGK</sequence>
<protein>
    <submittedName>
        <fullName evidence="6">Universal stress protein UspE</fullName>
    </submittedName>
</protein>
<dbReference type="PANTHER" id="PTHR47892">
    <property type="entry name" value="UNIVERSAL STRESS PROTEIN E"/>
    <property type="match status" value="1"/>
</dbReference>
<evidence type="ECO:0000313" key="6">
    <source>
        <dbReference type="EMBL" id="TMO69815.1"/>
    </source>
</evidence>
<name>A0A5S3VCH4_9GAMM</name>
<feature type="domain" description="UspA" evidence="5">
    <location>
        <begin position="4"/>
        <end position="144"/>
    </location>
</feature>